<dbReference type="EMBL" id="JH711576">
    <property type="protein sequence ID" value="EIW83229.1"/>
    <property type="molecule type" value="Genomic_DNA"/>
</dbReference>
<name>A0A5M3MVQ0_CONPW</name>
<reference evidence="2" key="1">
    <citation type="journal article" date="2012" name="Science">
        <title>The Paleozoic origin of enzymatic lignin decomposition reconstructed from 31 fungal genomes.</title>
        <authorList>
            <person name="Floudas D."/>
            <person name="Binder M."/>
            <person name="Riley R."/>
            <person name="Barry K."/>
            <person name="Blanchette R.A."/>
            <person name="Henrissat B."/>
            <person name="Martinez A.T."/>
            <person name="Otillar R."/>
            <person name="Spatafora J.W."/>
            <person name="Yadav J.S."/>
            <person name="Aerts A."/>
            <person name="Benoit I."/>
            <person name="Boyd A."/>
            <person name="Carlson A."/>
            <person name="Copeland A."/>
            <person name="Coutinho P.M."/>
            <person name="de Vries R.P."/>
            <person name="Ferreira P."/>
            <person name="Findley K."/>
            <person name="Foster B."/>
            <person name="Gaskell J."/>
            <person name="Glotzer D."/>
            <person name="Gorecki P."/>
            <person name="Heitman J."/>
            <person name="Hesse C."/>
            <person name="Hori C."/>
            <person name="Igarashi K."/>
            <person name="Jurgens J.A."/>
            <person name="Kallen N."/>
            <person name="Kersten P."/>
            <person name="Kohler A."/>
            <person name="Kuees U."/>
            <person name="Kumar T.K.A."/>
            <person name="Kuo A."/>
            <person name="LaButti K."/>
            <person name="Larrondo L.F."/>
            <person name="Lindquist E."/>
            <person name="Ling A."/>
            <person name="Lombard V."/>
            <person name="Lucas S."/>
            <person name="Lundell T."/>
            <person name="Martin R."/>
            <person name="McLaughlin D.J."/>
            <person name="Morgenstern I."/>
            <person name="Morin E."/>
            <person name="Murat C."/>
            <person name="Nagy L.G."/>
            <person name="Nolan M."/>
            <person name="Ohm R.A."/>
            <person name="Patyshakuliyeva A."/>
            <person name="Rokas A."/>
            <person name="Ruiz-Duenas F.J."/>
            <person name="Sabat G."/>
            <person name="Salamov A."/>
            <person name="Samejima M."/>
            <person name="Schmutz J."/>
            <person name="Slot J.C."/>
            <person name="St John F."/>
            <person name="Stenlid J."/>
            <person name="Sun H."/>
            <person name="Sun S."/>
            <person name="Syed K."/>
            <person name="Tsang A."/>
            <person name="Wiebenga A."/>
            <person name="Young D."/>
            <person name="Pisabarro A."/>
            <person name="Eastwood D.C."/>
            <person name="Martin F."/>
            <person name="Cullen D."/>
            <person name="Grigoriev I.V."/>
            <person name="Hibbett D.S."/>
        </authorList>
    </citation>
    <scope>NUCLEOTIDE SEQUENCE [LARGE SCALE GENOMIC DNA]</scope>
    <source>
        <strain evidence="2">RWD-64-598 SS2</strain>
    </source>
</reference>
<dbReference type="RefSeq" id="XP_007767044.1">
    <property type="nucleotide sequence ID" value="XM_007768854.1"/>
</dbReference>
<gene>
    <name evidence="1" type="ORF">CONPUDRAFT_136334</name>
</gene>
<protein>
    <recommendedName>
        <fullName evidence="3">F-box domain-containing protein</fullName>
    </recommendedName>
</protein>
<sequence>MHRCLRILDVILQIVHWIDDDRSLTRLARVCKLFQDPALDALYEEIDDFSNLVQCLPESALPVEPRGYWGFQRELGPNDWEILSEYTSRVRSLHVLGDEWYLHASGRYQNVLSSRCICRALSEKTICPGTLFPKLQMLRLSRPDSVVLSMVRSMLLGSRLLHLHLLHPCGAFPEFYQEFPKLAEHYPFLETLVIDLGHKDYLSQTLPDELDVEPTPELVVCVCQLKHLRVVDVGTVNHRMLERFATLTRFDQLTILLLSDHFTWLSVEASCYRIPPSLILEADAYGVASQALRRLTNSASSHVQRNIPLPHLHRLRLNVTWPYSPGSRMSEFSSALAHCVSSQYLTDISIENPCAGLTEEEHLHWSPVNYEDLMPFTRFGNLTRLSLEYTQTPILAGAREALLDLLPHWPCLEMLCINPFVLNVTMLIDVLRILPRLSEFLIKINMETNEPDSILHNSKYLDLPTNYRITHLQLDDTLLPSFFLLRQLLPNLKQCILKLLMTALDSNCIQK</sequence>
<dbReference type="KEGG" id="cput:CONPUDRAFT_136334"/>
<organism evidence="1 2">
    <name type="scientific">Coniophora puteana (strain RWD-64-598)</name>
    <name type="common">Brown rot fungus</name>
    <dbReference type="NCBI Taxonomy" id="741705"/>
    <lineage>
        <taxon>Eukaryota</taxon>
        <taxon>Fungi</taxon>
        <taxon>Dikarya</taxon>
        <taxon>Basidiomycota</taxon>
        <taxon>Agaricomycotina</taxon>
        <taxon>Agaricomycetes</taxon>
        <taxon>Agaricomycetidae</taxon>
        <taxon>Boletales</taxon>
        <taxon>Coniophorineae</taxon>
        <taxon>Coniophoraceae</taxon>
        <taxon>Coniophora</taxon>
    </lineage>
</organism>
<dbReference type="GeneID" id="19200882"/>
<keyword evidence="2" id="KW-1185">Reference proteome</keyword>
<proteinExistence type="predicted"/>
<evidence type="ECO:0000313" key="2">
    <source>
        <dbReference type="Proteomes" id="UP000053558"/>
    </source>
</evidence>
<evidence type="ECO:0000313" key="1">
    <source>
        <dbReference type="EMBL" id="EIW83229.1"/>
    </source>
</evidence>
<accession>A0A5M3MVQ0</accession>
<dbReference type="AlphaFoldDB" id="A0A5M3MVQ0"/>
<comment type="caution">
    <text evidence="1">The sequence shown here is derived from an EMBL/GenBank/DDBJ whole genome shotgun (WGS) entry which is preliminary data.</text>
</comment>
<evidence type="ECO:0008006" key="3">
    <source>
        <dbReference type="Google" id="ProtNLM"/>
    </source>
</evidence>
<dbReference type="Proteomes" id="UP000053558">
    <property type="component" value="Unassembled WGS sequence"/>
</dbReference>
<dbReference type="OrthoDB" id="2663142at2759"/>